<feature type="transmembrane region" description="Helical" evidence="7">
    <location>
        <begin position="87"/>
        <end position="105"/>
    </location>
</feature>
<dbReference type="Pfam" id="PF07690">
    <property type="entry name" value="MFS_1"/>
    <property type="match status" value="1"/>
</dbReference>
<evidence type="ECO:0000256" key="3">
    <source>
        <dbReference type="ARBA" id="ARBA00022475"/>
    </source>
</evidence>
<name>A0A3D9IUD0_9BACL</name>
<evidence type="ECO:0000256" key="2">
    <source>
        <dbReference type="ARBA" id="ARBA00022448"/>
    </source>
</evidence>
<keyword evidence="5 7" id="KW-1133">Transmembrane helix</keyword>
<keyword evidence="10" id="KW-1185">Reference proteome</keyword>
<gene>
    <name evidence="9" type="ORF">DFP98_12110</name>
</gene>
<feature type="transmembrane region" description="Helical" evidence="7">
    <location>
        <begin position="411"/>
        <end position="428"/>
    </location>
</feature>
<evidence type="ECO:0000256" key="7">
    <source>
        <dbReference type="SAM" id="Phobius"/>
    </source>
</evidence>
<evidence type="ECO:0000259" key="8">
    <source>
        <dbReference type="PROSITE" id="PS50850"/>
    </source>
</evidence>
<dbReference type="AlphaFoldDB" id="A0A3D9IUD0"/>
<feature type="transmembrane region" description="Helical" evidence="7">
    <location>
        <begin position="145"/>
        <end position="172"/>
    </location>
</feature>
<dbReference type="Gene3D" id="1.20.1720.10">
    <property type="entry name" value="Multidrug resistance protein D"/>
    <property type="match status" value="1"/>
</dbReference>
<comment type="subcellular location">
    <subcellularLocation>
        <location evidence="1">Cell membrane</location>
        <topology evidence="1">Multi-pass membrane protein</topology>
    </subcellularLocation>
</comment>
<accession>A0A3D9IUD0</accession>
<dbReference type="GO" id="GO:0005886">
    <property type="term" value="C:plasma membrane"/>
    <property type="evidence" value="ECO:0007669"/>
    <property type="project" value="UniProtKB-SubCell"/>
</dbReference>
<organism evidence="9 10">
    <name type="scientific">Cohnella phaseoli</name>
    <dbReference type="NCBI Taxonomy" id="456490"/>
    <lineage>
        <taxon>Bacteria</taxon>
        <taxon>Bacillati</taxon>
        <taxon>Bacillota</taxon>
        <taxon>Bacilli</taxon>
        <taxon>Bacillales</taxon>
        <taxon>Paenibacillaceae</taxon>
        <taxon>Cohnella</taxon>
    </lineage>
</organism>
<reference evidence="9 10" key="1">
    <citation type="submission" date="2018-07" db="EMBL/GenBank/DDBJ databases">
        <title>Genomic Encyclopedia of Type Strains, Phase III (KMG-III): the genomes of soil and plant-associated and newly described type strains.</title>
        <authorList>
            <person name="Whitman W."/>
        </authorList>
    </citation>
    <scope>NUCLEOTIDE SEQUENCE [LARGE SCALE GENOMIC DNA]</scope>
    <source>
        <strain evidence="9 10">CECT 7287</strain>
    </source>
</reference>
<dbReference type="PANTHER" id="PTHR42718:SF47">
    <property type="entry name" value="METHYL VIOLOGEN RESISTANCE PROTEIN SMVA"/>
    <property type="match status" value="1"/>
</dbReference>
<dbReference type="InterPro" id="IPR005829">
    <property type="entry name" value="Sugar_transporter_CS"/>
</dbReference>
<evidence type="ECO:0000256" key="5">
    <source>
        <dbReference type="ARBA" id="ARBA00022989"/>
    </source>
</evidence>
<evidence type="ECO:0000256" key="6">
    <source>
        <dbReference type="ARBA" id="ARBA00023136"/>
    </source>
</evidence>
<proteinExistence type="predicted"/>
<keyword evidence="6 7" id="KW-0472">Membrane</keyword>
<keyword evidence="2" id="KW-0813">Transport</keyword>
<evidence type="ECO:0000313" key="10">
    <source>
        <dbReference type="Proteomes" id="UP000256977"/>
    </source>
</evidence>
<dbReference type="PROSITE" id="PS00216">
    <property type="entry name" value="SUGAR_TRANSPORT_1"/>
    <property type="match status" value="1"/>
</dbReference>
<dbReference type="InterPro" id="IPR036259">
    <property type="entry name" value="MFS_trans_sf"/>
</dbReference>
<feature type="transmembrane region" description="Helical" evidence="7">
    <location>
        <begin position="312"/>
        <end position="334"/>
    </location>
</feature>
<feature type="transmembrane region" description="Helical" evidence="7">
    <location>
        <begin position="238"/>
        <end position="258"/>
    </location>
</feature>
<dbReference type="Proteomes" id="UP000256977">
    <property type="component" value="Unassembled WGS sequence"/>
</dbReference>
<feature type="transmembrane region" description="Helical" evidence="7">
    <location>
        <begin position="481"/>
        <end position="503"/>
    </location>
</feature>
<dbReference type="CDD" id="cd17321">
    <property type="entry name" value="MFS_MMR_MDR_like"/>
    <property type="match status" value="1"/>
</dbReference>
<feature type="transmembrane region" description="Helical" evidence="7">
    <location>
        <begin position="209"/>
        <end position="226"/>
    </location>
</feature>
<evidence type="ECO:0000256" key="1">
    <source>
        <dbReference type="ARBA" id="ARBA00004651"/>
    </source>
</evidence>
<keyword evidence="4 7" id="KW-0812">Transmembrane</keyword>
<feature type="transmembrane region" description="Helical" evidence="7">
    <location>
        <begin position="279"/>
        <end position="300"/>
    </location>
</feature>
<feature type="transmembrane region" description="Helical" evidence="7">
    <location>
        <begin position="21"/>
        <end position="43"/>
    </location>
</feature>
<feature type="transmembrane region" description="Helical" evidence="7">
    <location>
        <begin position="111"/>
        <end position="133"/>
    </location>
</feature>
<evidence type="ECO:0000313" key="9">
    <source>
        <dbReference type="EMBL" id="RED65119.1"/>
    </source>
</evidence>
<comment type="caution">
    <text evidence="9">The sequence shown here is derived from an EMBL/GenBank/DDBJ whole genome shotgun (WGS) entry which is preliminary data.</text>
</comment>
<dbReference type="InterPro" id="IPR011701">
    <property type="entry name" value="MFS"/>
</dbReference>
<feature type="transmembrane region" description="Helical" evidence="7">
    <location>
        <begin position="365"/>
        <end position="391"/>
    </location>
</feature>
<dbReference type="InterPro" id="IPR020846">
    <property type="entry name" value="MFS_dom"/>
</dbReference>
<feature type="domain" description="Major facilitator superfamily (MFS) profile" evidence="8">
    <location>
        <begin position="21"/>
        <end position="507"/>
    </location>
</feature>
<sequence>MLKSSFAISAENMTPKQRWTALTVLSVSLLVVMMDMTILIMALPDLVKDLGTTSVQQLWIVDIYSLILAGMLIPMSALADRWGRKKVLLTGFALFGLISMLVTMVDSSEQVIALRAVLGAAGAMIMPTTLSMIRTIFQDPKERATALAVWSAVSAAGAIIGPIVGGALLEYFSWQSTFLINVPFALLAVLAGVFLLPEARNANTARWDIFATGLSMAGMVALVWSIKELAKEGLNDVASWMVFAFAILMLVGFVIRCLRSSDPLLDVRLFQNNAFTAGTIATLISMFAMNALLLLVVQWLQVVEGLSPFKAGVYLLPMALGSLFIAPLAPMLAARIGARTVLAGGLAIAGVGFLIMFFFGHPLGYPALAASLLLIGAGSSSLAIASAIIMLSAPQEKSGNAAAIEESMYDLGGVLGIAILGSIAAQLYRNHLNIETFINQGIAGPLAELAKESVVGALEVSAQLGVAELAAAAVSAFNDSLAMAGLIGGIIMMAVAVVVYVLVPRTLDITKSQSH</sequence>
<keyword evidence="3" id="KW-1003">Cell membrane</keyword>
<dbReference type="GO" id="GO:0022857">
    <property type="term" value="F:transmembrane transporter activity"/>
    <property type="evidence" value="ECO:0007669"/>
    <property type="project" value="InterPro"/>
</dbReference>
<dbReference type="RefSeq" id="WP_246016666.1">
    <property type="nucleotide sequence ID" value="NZ_QRDZ01000021.1"/>
</dbReference>
<feature type="transmembrane region" description="Helical" evidence="7">
    <location>
        <begin position="178"/>
        <end position="197"/>
    </location>
</feature>
<dbReference type="EMBL" id="QRDZ01000021">
    <property type="protein sequence ID" value="RED65119.1"/>
    <property type="molecule type" value="Genomic_DNA"/>
</dbReference>
<dbReference type="Gene3D" id="1.20.1250.20">
    <property type="entry name" value="MFS general substrate transporter like domains"/>
    <property type="match status" value="1"/>
</dbReference>
<feature type="transmembrane region" description="Helical" evidence="7">
    <location>
        <begin position="341"/>
        <end position="359"/>
    </location>
</feature>
<dbReference type="PANTHER" id="PTHR42718">
    <property type="entry name" value="MAJOR FACILITATOR SUPERFAMILY MULTIDRUG TRANSPORTER MFSC"/>
    <property type="match status" value="1"/>
</dbReference>
<dbReference type="PROSITE" id="PS50850">
    <property type="entry name" value="MFS"/>
    <property type="match status" value="1"/>
</dbReference>
<feature type="transmembrane region" description="Helical" evidence="7">
    <location>
        <begin position="55"/>
        <end position="75"/>
    </location>
</feature>
<protein>
    <submittedName>
        <fullName evidence="9">DHA2 family multidrug resistance protein-like MFS transporter</fullName>
    </submittedName>
</protein>
<evidence type="ECO:0000256" key="4">
    <source>
        <dbReference type="ARBA" id="ARBA00022692"/>
    </source>
</evidence>
<dbReference type="SUPFAM" id="SSF103473">
    <property type="entry name" value="MFS general substrate transporter"/>
    <property type="match status" value="1"/>
</dbReference>